<proteinExistence type="inferred from homology"/>
<dbReference type="Gene3D" id="1.10.10.10">
    <property type="entry name" value="Winged helix-like DNA-binding domain superfamily/Winged helix DNA-binding domain"/>
    <property type="match status" value="1"/>
</dbReference>
<feature type="domain" description="HTH lysR-type" evidence="6">
    <location>
        <begin position="8"/>
        <end position="65"/>
    </location>
</feature>
<evidence type="ECO:0000313" key="7">
    <source>
        <dbReference type="EMBL" id="KAB1080298.1"/>
    </source>
</evidence>
<dbReference type="GO" id="GO:0006351">
    <property type="term" value="P:DNA-templated transcription"/>
    <property type="evidence" value="ECO:0007669"/>
    <property type="project" value="TreeGrafter"/>
</dbReference>
<comment type="caution">
    <text evidence="7">The sequence shown here is derived from an EMBL/GenBank/DDBJ whole genome shotgun (WGS) entry which is preliminary data.</text>
</comment>
<dbReference type="EMBL" id="VZZK01000005">
    <property type="protein sequence ID" value="KAB1080298.1"/>
    <property type="molecule type" value="Genomic_DNA"/>
</dbReference>
<evidence type="ECO:0000256" key="3">
    <source>
        <dbReference type="ARBA" id="ARBA00023125"/>
    </source>
</evidence>
<dbReference type="Pfam" id="PF03466">
    <property type="entry name" value="LysR_substrate"/>
    <property type="match status" value="1"/>
</dbReference>
<keyword evidence="2" id="KW-0805">Transcription regulation</keyword>
<evidence type="ECO:0000259" key="6">
    <source>
        <dbReference type="PROSITE" id="PS50931"/>
    </source>
</evidence>
<dbReference type="Proteomes" id="UP000474159">
    <property type="component" value="Unassembled WGS sequence"/>
</dbReference>
<gene>
    <name evidence="7" type="ORF">F6X53_06245</name>
</gene>
<dbReference type="InterPro" id="IPR058163">
    <property type="entry name" value="LysR-type_TF_proteobact-type"/>
</dbReference>
<evidence type="ECO:0000256" key="5">
    <source>
        <dbReference type="SAM" id="MobiDB-lite"/>
    </source>
</evidence>
<dbReference type="SUPFAM" id="SSF53850">
    <property type="entry name" value="Periplasmic binding protein-like II"/>
    <property type="match status" value="1"/>
</dbReference>
<dbReference type="PANTHER" id="PTHR30537">
    <property type="entry name" value="HTH-TYPE TRANSCRIPTIONAL REGULATOR"/>
    <property type="match status" value="1"/>
</dbReference>
<dbReference type="OrthoDB" id="9793571at2"/>
<dbReference type="AlphaFoldDB" id="A0A6L3T5E3"/>
<dbReference type="Pfam" id="PF00126">
    <property type="entry name" value="HTH_1"/>
    <property type="match status" value="1"/>
</dbReference>
<dbReference type="GO" id="GO:0003700">
    <property type="term" value="F:DNA-binding transcription factor activity"/>
    <property type="evidence" value="ECO:0007669"/>
    <property type="project" value="InterPro"/>
</dbReference>
<keyword evidence="4" id="KW-0804">Transcription</keyword>
<dbReference type="InterPro" id="IPR005119">
    <property type="entry name" value="LysR_subst-bd"/>
</dbReference>
<evidence type="ECO:0000256" key="2">
    <source>
        <dbReference type="ARBA" id="ARBA00023015"/>
    </source>
</evidence>
<evidence type="ECO:0000256" key="4">
    <source>
        <dbReference type="ARBA" id="ARBA00023163"/>
    </source>
</evidence>
<protein>
    <submittedName>
        <fullName evidence="7">LysR family transcriptional regulator</fullName>
    </submittedName>
</protein>
<dbReference type="GO" id="GO:0043565">
    <property type="term" value="F:sequence-specific DNA binding"/>
    <property type="evidence" value="ECO:0007669"/>
    <property type="project" value="TreeGrafter"/>
</dbReference>
<dbReference type="RefSeq" id="WP_150998358.1">
    <property type="nucleotide sequence ID" value="NZ_BPQY01000370.1"/>
</dbReference>
<dbReference type="InterPro" id="IPR036390">
    <property type="entry name" value="WH_DNA-bd_sf"/>
</dbReference>
<dbReference type="SUPFAM" id="SSF46785">
    <property type="entry name" value="Winged helix' DNA-binding domain"/>
    <property type="match status" value="1"/>
</dbReference>
<accession>A0A6L3T5E3</accession>
<name>A0A6L3T5E3_9HYPH</name>
<keyword evidence="8" id="KW-1185">Reference proteome</keyword>
<sequence>MRPRRFLPTVSLLTALEAVLRTGSTAAAARELDLSQGTVSRLIQNLEAQLGHALFDRHRQRLVPTEAARVYGRDVTRALDLIQRGSLEFAANPLGAALSLATLPAFGSQWLVPRLGRFTLAHPGIAIHLATRLKRFNFAAEGFDAAIHFGADDWREAGHLKLFDERLTACAAPDLIGAHPVTRAADLHGLPLLRLETRPTAWDLWFAAQGGRAPAGGGMLFDQFAPMSQAAITGLGVALLPDYLAVPEQRAGRLVPLLRPSVEGTGAYWLVWPAARAEYPPLRAFRSWLAEASRDALTRPDEASPLSPGSDGQGG</sequence>
<organism evidence="7 8">
    <name type="scientific">Methylobacterium soli</name>
    <dbReference type="NCBI Taxonomy" id="553447"/>
    <lineage>
        <taxon>Bacteria</taxon>
        <taxon>Pseudomonadati</taxon>
        <taxon>Pseudomonadota</taxon>
        <taxon>Alphaproteobacteria</taxon>
        <taxon>Hyphomicrobiales</taxon>
        <taxon>Methylobacteriaceae</taxon>
        <taxon>Methylobacterium</taxon>
    </lineage>
</organism>
<reference evidence="7 8" key="1">
    <citation type="submission" date="2019-09" db="EMBL/GenBank/DDBJ databases">
        <title>YIM 48816 draft genome.</title>
        <authorList>
            <person name="Jiang L."/>
        </authorList>
    </citation>
    <scope>NUCLEOTIDE SEQUENCE [LARGE SCALE GENOMIC DNA]</scope>
    <source>
        <strain evidence="7 8">YIM 48816</strain>
    </source>
</reference>
<dbReference type="PANTHER" id="PTHR30537:SF26">
    <property type="entry name" value="GLYCINE CLEAVAGE SYSTEM TRANSCRIPTIONAL ACTIVATOR"/>
    <property type="match status" value="1"/>
</dbReference>
<dbReference type="Gene3D" id="3.40.190.10">
    <property type="entry name" value="Periplasmic binding protein-like II"/>
    <property type="match status" value="2"/>
</dbReference>
<dbReference type="PROSITE" id="PS50931">
    <property type="entry name" value="HTH_LYSR"/>
    <property type="match status" value="1"/>
</dbReference>
<dbReference type="InterPro" id="IPR000847">
    <property type="entry name" value="LysR_HTH_N"/>
</dbReference>
<keyword evidence="3" id="KW-0238">DNA-binding</keyword>
<dbReference type="PRINTS" id="PR00039">
    <property type="entry name" value="HTHLYSR"/>
</dbReference>
<comment type="similarity">
    <text evidence="1">Belongs to the LysR transcriptional regulatory family.</text>
</comment>
<feature type="region of interest" description="Disordered" evidence="5">
    <location>
        <begin position="296"/>
        <end position="315"/>
    </location>
</feature>
<evidence type="ECO:0000256" key="1">
    <source>
        <dbReference type="ARBA" id="ARBA00009437"/>
    </source>
</evidence>
<dbReference type="InterPro" id="IPR036388">
    <property type="entry name" value="WH-like_DNA-bd_sf"/>
</dbReference>
<evidence type="ECO:0000313" key="8">
    <source>
        <dbReference type="Proteomes" id="UP000474159"/>
    </source>
</evidence>